<dbReference type="PANTHER" id="PTHR47737">
    <property type="entry name" value="GLYCINE BETAINE/PROLINE BETAINE TRANSPORT SYSTEM PERMEASE PROTEIN PROW"/>
    <property type="match status" value="1"/>
</dbReference>
<dbReference type="GO" id="GO:0015226">
    <property type="term" value="F:carnitine transmembrane transporter activity"/>
    <property type="evidence" value="ECO:0007669"/>
    <property type="project" value="TreeGrafter"/>
</dbReference>
<keyword evidence="8" id="KW-1185">Reference proteome</keyword>
<dbReference type="AlphaFoldDB" id="A0A1N7JIM2"/>
<evidence type="ECO:0000256" key="1">
    <source>
        <dbReference type="ARBA" id="ARBA00004236"/>
    </source>
</evidence>
<gene>
    <name evidence="7" type="ORF">SAMN05421687_106113</name>
</gene>
<name>A0A1N7JIM2_9BACI</name>
<dbReference type="Gene3D" id="3.40.190.100">
    <property type="entry name" value="Glycine betaine-binding periplasmic protein, domain 2"/>
    <property type="match status" value="1"/>
</dbReference>
<evidence type="ECO:0000313" key="8">
    <source>
        <dbReference type="Proteomes" id="UP000187608"/>
    </source>
</evidence>
<evidence type="ECO:0000256" key="2">
    <source>
        <dbReference type="ARBA" id="ARBA00022448"/>
    </source>
</evidence>
<dbReference type="GO" id="GO:0005275">
    <property type="term" value="F:amine transmembrane transporter activity"/>
    <property type="evidence" value="ECO:0007669"/>
    <property type="project" value="TreeGrafter"/>
</dbReference>
<dbReference type="GO" id="GO:0031460">
    <property type="term" value="P:glycine betaine transport"/>
    <property type="evidence" value="ECO:0007669"/>
    <property type="project" value="TreeGrafter"/>
</dbReference>
<keyword evidence="3" id="KW-1003">Cell membrane</keyword>
<sequence length="289" mass="32257">MKKLFITLMTITMVSILAACGSTEEGSAENEASGEKETITLGVTPWTSTVPPTEVAQLVIEDMGYNVEQTQADVASTFMGLSGGDIDAYMDSWMPVHEVYFEKYSDSIEDTATSYDDAASGLVIPEYVEGVNTISDLKGNEDKFGNTIYGIEEGASATEELRDLIEEYDLDMELVPSSEGGMMAQAQKDMSKEKPVVFYGWRPHTMFNKFDIKLLEDEDGFFESASVHVVTNKNLEEKAPDVYNFLSNWSISIDDVEEMILKIEEGADKKDVAKEWIENNKDKIDNMRQ</sequence>
<dbReference type="CDD" id="cd13639">
    <property type="entry name" value="PBP2_OpuAC_like"/>
    <property type="match status" value="1"/>
</dbReference>
<accession>A0A1N7JIM2</accession>
<dbReference type="Pfam" id="PF04069">
    <property type="entry name" value="OpuAC"/>
    <property type="match status" value="1"/>
</dbReference>
<dbReference type="PANTHER" id="PTHR47737:SF1">
    <property type="entry name" value="GLYCINE BETAINE_PROLINE BETAINE TRANSPORT SYSTEM PERMEASE PROTEIN PROW"/>
    <property type="match status" value="1"/>
</dbReference>
<keyword evidence="5" id="KW-0732">Signal</keyword>
<dbReference type="SUPFAM" id="SSF53850">
    <property type="entry name" value="Periplasmic binding protein-like II"/>
    <property type="match status" value="1"/>
</dbReference>
<dbReference type="OrthoDB" id="9787902at2"/>
<reference evidence="8" key="1">
    <citation type="submission" date="2017-01" db="EMBL/GenBank/DDBJ databases">
        <authorList>
            <person name="Varghese N."/>
            <person name="Submissions S."/>
        </authorList>
    </citation>
    <scope>NUCLEOTIDE SEQUENCE [LARGE SCALE GENOMIC DNA]</scope>
    <source>
        <strain evidence="8">DSM 23127</strain>
    </source>
</reference>
<dbReference type="RefSeq" id="WP_076559200.1">
    <property type="nucleotide sequence ID" value="NZ_FTOC01000006.1"/>
</dbReference>
<dbReference type="Proteomes" id="UP000187608">
    <property type="component" value="Unassembled WGS sequence"/>
</dbReference>
<feature type="domain" description="ABC-type glycine betaine transport system substrate-binding" evidence="6">
    <location>
        <begin position="38"/>
        <end position="279"/>
    </location>
</feature>
<dbReference type="GO" id="GO:0043190">
    <property type="term" value="C:ATP-binding cassette (ABC) transporter complex"/>
    <property type="evidence" value="ECO:0007669"/>
    <property type="project" value="InterPro"/>
</dbReference>
<protein>
    <submittedName>
        <fullName evidence="7">Glycine betaine/proline transport system substrate-binding protein</fullName>
    </submittedName>
</protein>
<feature type="chain" id="PRO_5039419747" evidence="5">
    <location>
        <begin position="19"/>
        <end position="289"/>
    </location>
</feature>
<comment type="subcellular location">
    <subcellularLocation>
        <location evidence="1">Cell membrane</location>
    </subcellularLocation>
</comment>
<dbReference type="InterPro" id="IPR007210">
    <property type="entry name" value="ABC_Gly_betaine_transp_sub-bd"/>
</dbReference>
<evidence type="ECO:0000256" key="4">
    <source>
        <dbReference type="ARBA" id="ARBA00023136"/>
    </source>
</evidence>
<keyword evidence="2" id="KW-0813">Transport</keyword>
<proteinExistence type="predicted"/>
<evidence type="ECO:0000256" key="5">
    <source>
        <dbReference type="SAM" id="SignalP"/>
    </source>
</evidence>
<dbReference type="GO" id="GO:0015871">
    <property type="term" value="P:choline transport"/>
    <property type="evidence" value="ECO:0007669"/>
    <property type="project" value="TreeGrafter"/>
</dbReference>
<dbReference type="STRING" id="570947.SAMN05421687_106113"/>
<keyword evidence="4" id="KW-0472">Membrane</keyword>
<dbReference type="Gene3D" id="3.40.190.10">
    <property type="entry name" value="Periplasmic binding protein-like II"/>
    <property type="match status" value="1"/>
</dbReference>
<organism evidence="7 8">
    <name type="scientific">Salimicrobium flavidum</name>
    <dbReference type="NCBI Taxonomy" id="570947"/>
    <lineage>
        <taxon>Bacteria</taxon>
        <taxon>Bacillati</taxon>
        <taxon>Bacillota</taxon>
        <taxon>Bacilli</taxon>
        <taxon>Bacillales</taxon>
        <taxon>Bacillaceae</taxon>
        <taxon>Salimicrobium</taxon>
    </lineage>
</organism>
<feature type="signal peptide" evidence="5">
    <location>
        <begin position="1"/>
        <end position="18"/>
    </location>
</feature>
<evidence type="ECO:0000256" key="3">
    <source>
        <dbReference type="ARBA" id="ARBA00022475"/>
    </source>
</evidence>
<evidence type="ECO:0000259" key="6">
    <source>
        <dbReference type="Pfam" id="PF04069"/>
    </source>
</evidence>
<dbReference type="EMBL" id="FTOC01000006">
    <property type="protein sequence ID" value="SIS49193.1"/>
    <property type="molecule type" value="Genomic_DNA"/>
</dbReference>
<dbReference type="PROSITE" id="PS51257">
    <property type="entry name" value="PROKAR_LIPOPROTEIN"/>
    <property type="match status" value="1"/>
</dbReference>
<evidence type="ECO:0000313" key="7">
    <source>
        <dbReference type="EMBL" id="SIS49193.1"/>
    </source>
</evidence>